<dbReference type="PANTHER" id="PTHR24421">
    <property type="entry name" value="NITRATE/NITRITE SENSOR PROTEIN NARX-RELATED"/>
    <property type="match status" value="1"/>
</dbReference>
<dbReference type="RefSeq" id="WP_322457388.1">
    <property type="nucleotide sequence ID" value="NZ_CP141059.1"/>
</dbReference>
<evidence type="ECO:0000256" key="1">
    <source>
        <dbReference type="ARBA" id="ARBA00000085"/>
    </source>
</evidence>
<name>A0ABZ0ZWS8_9ACTN</name>
<keyword evidence="9" id="KW-0812">Transmembrane</keyword>
<dbReference type="Gene3D" id="3.30.565.10">
    <property type="entry name" value="Histidine kinase-like ATPase, C-terminal domain"/>
    <property type="match status" value="1"/>
</dbReference>
<evidence type="ECO:0000256" key="4">
    <source>
        <dbReference type="ARBA" id="ARBA00022679"/>
    </source>
</evidence>
<feature type="transmembrane region" description="Helical" evidence="9">
    <location>
        <begin position="56"/>
        <end position="74"/>
    </location>
</feature>
<keyword evidence="6 11" id="KW-0418">Kinase</keyword>
<keyword evidence="9" id="KW-1133">Transmembrane helix</keyword>
<evidence type="ECO:0000256" key="5">
    <source>
        <dbReference type="ARBA" id="ARBA00022741"/>
    </source>
</evidence>
<evidence type="ECO:0000256" key="6">
    <source>
        <dbReference type="ARBA" id="ARBA00022777"/>
    </source>
</evidence>
<keyword evidence="5" id="KW-0547">Nucleotide-binding</keyword>
<evidence type="ECO:0000256" key="3">
    <source>
        <dbReference type="ARBA" id="ARBA00022553"/>
    </source>
</evidence>
<evidence type="ECO:0000313" key="11">
    <source>
        <dbReference type="EMBL" id="WQQ28321.1"/>
    </source>
</evidence>
<reference evidence="12" key="1">
    <citation type="submission" date="2023-12" db="EMBL/GenBank/DDBJ databases">
        <title>Novel species in genus Nocardioides.</title>
        <authorList>
            <person name="Zhou H."/>
        </authorList>
    </citation>
    <scope>NUCLEOTIDE SEQUENCE [LARGE SCALE GENOMIC DNA]</scope>
    <source>
        <strain evidence="12">HM61</strain>
    </source>
</reference>
<gene>
    <name evidence="11" type="ORF">SHK19_08840</name>
</gene>
<evidence type="ECO:0000256" key="2">
    <source>
        <dbReference type="ARBA" id="ARBA00012438"/>
    </source>
</evidence>
<feature type="domain" description="Signal transduction histidine kinase subgroup 3 dimerisation and phosphoacceptor" evidence="10">
    <location>
        <begin position="294"/>
        <end position="355"/>
    </location>
</feature>
<feature type="transmembrane region" description="Helical" evidence="9">
    <location>
        <begin position="117"/>
        <end position="139"/>
    </location>
</feature>
<keyword evidence="12" id="KW-1185">Reference proteome</keyword>
<protein>
    <recommendedName>
        <fullName evidence="2">histidine kinase</fullName>
        <ecNumber evidence="2">2.7.13.3</ecNumber>
    </recommendedName>
</protein>
<dbReference type="Pfam" id="PF07730">
    <property type="entry name" value="HisKA_3"/>
    <property type="match status" value="1"/>
</dbReference>
<keyword evidence="3" id="KW-0597">Phosphoprotein</keyword>
<feature type="transmembrane region" description="Helical" evidence="9">
    <location>
        <begin position="262"/>
        <end position="287"/>
    </location>
</feature>
<keyword evidence="7" id="KW-0067">ATP-binding</keyword>
<evidence type="ECO:0000313" key="12">
    <source>
        <dbReference type="Proteomes" id="UP001327225"/>
    </source>
</evidence>
<sequence>MPPRVKSPARPVLFIVATALAALVVTAAVSIARLVPGAAEERPTLGVVRIDDLHEGQLEVAAAMVLTLIAAVLWARVRRRPTRRHLMLFMALCMLAVDNLLSALLTASFDSISTNRFATWTATVNGLAGAVLLAAAAWLPDEPLRRLRQTLIRTFVGAAVGFGVMTLLVWTFRDRLPATFETRPEAVGDATFLSDHPSLYLLEILTAGCWAMAAVLFTQVARRSEDELTWWLAAASVLATASSVNYALFPSHFTELLYLGDYFFLLAVSALLVGSVREVGVAEAALVDRALYDERRRIAREMHDGVAQEIAIVSAQAHRIQSHPESTDVGLQRIQESADRAMDEARTAIRQLRGPFDESLAAQIGLTAETIAEREGIRLELDLDESVEVEPDVRLALVRVTRDAVGAAVRQARAGTVRIDLHQDGLTILRISDDVAWTMEIPGANTTMTSIRERLGRINGELAIRSNSDGGTTWEVTVP</sequence>
<dbReference type="EMBL" id="CP141059">
    <property type="protein sequence ID" value="WQQ28321.1"/>
    <property type="molecule type" value="Genomic_DNA"/>
</dbReference>
<dbReference type="InterPro" id="IPR011712">
    <property type="entry name" value="Sig_transdc_His_kin_sub3_dim/P"/>
</dbReference>
<feature type="transmembrane region" description="Helical" evidence="9">
    <location>
        <begin position="230"/>
        <end position="250"/>
    </location>
</feature>
<organism evidence="11 12">
    <name type="scientific">Nocardioides bizhenqiangii</name>
    <dbReference type="NCBI Taxonomy" id="3095076"/>
    <lineage>
        <taxon>Bacteria</taxon>
        <taxon>Bacillati</taxon>
        <taxon>Actinomycetota</taxon>
        <taxon>Actinomycetes</taxon>
        <taxon>Propionibacteriales</taxon>
        <taxon>Nocardioidaceae</taxon>
        <taxon>Nocardioides</taxon>
    </lineage>
</organism>
<accession>A0ABZ0ZWS8</accession>
<dbReference type="EC" id="2.7.13.3" evidence="2"/>
<dbReference type="GO" id="GO:0016301">
    <property type="term" value="F:kinase activity"/>
    <property type="evidence" value="ECO:0007669"/>
    <property type="project" value="UniProtKB-KW"/>
</dbReference>
<comment type="catalytic activity">
    <reaction evidence="1">
        <text>ATP + protein L-histidine = ADP + protein N-phospho-L-histidine.</text>
        <dbReference type="EC" id="2.7.13.3"/>
    </reaction>
</comment>
<dbReference type="InterPro" id="IPR050482">
    <property type="entry name" value="Sensor_HK_TwoCompSys"/>
</dbReference>
<dbReference type="Gene3D" id="1.20.5.1930">
    <property type="match status" value="1"/>
</dbReference>
<feature type="transmembrane region" description="Helical" evidence="9">
    <location>
        <begin position="86"/>
        <end position="105"/>
    </location>
</feature>
<dbReference type="Proteomes" id="UP001327225">
    <property type="component" value="Chromosome"/>
</dbReference>
<evidence type="ECO:0000256" key="9">
    <source>
        <dbReference type="SAM" id="Phobius"/>
    </source>
</evidence>
<proteinExistence type="predicted"/>
<dbReference type="PANTHER" id="PTHR24421:SF10">
    <property type="entry name" value="NITRATE_NITRITE SENSOR PROTEIN NARQ"/>
    <property type="match status" value="1"/>
</dbReference>
<dbReference type="InterPro" id="IPR036890">
    <property type="entry name" value="HATPase_C_sf"/>
</dbReference>
<evidence type="ECO:0000259" key="10">
    <source>
        <dbReference type="Pfam" id="PF07730"/>
    </source>
</evidence>
<keyword evidence="9" id="KW-0472">Membrane</keyword>
<feature type="transmembrane region" description="Helical" evidence="9">
    <location>
        <begin position="12"/>
        <end position="36"/>
    </location>
</feature>
<evidence type="ECO:0000256" key="7">
    <source>
        <dbReference type="ARBA" id="ARBA00022840"/>
    </source>
</evidence>
<evidence type="ECO:0000256" key="8">
    <source>
        <dbReference type="ARBA" id="ARBA00023012"/>
    </source>
</evidence>
<feature type="transmembrane region" description="Helical" evidence="9">
    <location>
        <begin position="199"/>
        <end position="218"/>
    </location>
</feature>
<keyword evidence="4" id="KW-0808">Transferase</keyword>
<dbReference type="SUPFAM" id="SSF55874">
    <property type="entry name" value="ATPase domain of HSP90 chaperone/DNA topoisomerase II/histidine kinase"/>
    <property type="match status" value="1"/>
</dbReference>
<keyword evidence="8" id="KW-0902">Two-component regulatory system</keyword>
<feature type="transmembrane region" description="Helical" evidence="9">
    <location>
        <begin position="151"/>
        <end position="172"/>
    </location>
</feature>